<protein>
    <submittedName>
        <fullName evidence="3">DNA-binding NarL/FixJ family response regulator</fullName>
    </submittedName>
</protein>
<dbReference type="InterPro" id="IPR058245">
    <property type="entry name" value="NreC/VraR/RcsB-like_REC"/>
</dbReference>
<dbReference type="PROSITE" id="PS50110">
    <property type="entry name" value="RESPONSE_REGULATORY"/>
    <property type="match status" value="1"/>
</dbReference>
<dbReference type="PANTHER" id="PTHR45566:SF2">
    <property type="entry name" value="NARL SUBFAMILY"/>
    <property type="match status" value="1"/>
</dbReference>
<keyword evidence="1" id="KW-0597">Phosphoprotein</keyword>
<dbReference type="GO" id="GO:0003677">
    <property type="term" value="F:DNA binding"/>
    <property type="evidence" value="ECO:0007669"/>
    <property type="project" value="UniProtKB-KW"/>
</dbReference>
<evidence type="ECO:0000313" key="4">
    <source>
        <dbReference type="Proteomes" id="UP000248330"/>
    </source>
</evidence>
<dbReference type="OrthoDB" id="5637927at2"/>
<dbReference type="EMBL" id="QICN01000009">
    <property type="protein sequence ID" value="PXV65752.1"/>
    <property type="molecule type" value="Genomic_DNA"/>
</dbReference>
<organism evidence="3 4">
    <name type="scientific">Sinimarinibacterium flocculans</name>
    <dbReference type="NCBI Taxonomy" id="985250"/>
    <lineage>
        <taxon>Bacteria</taxon>
        <taxon>Pseudomonadati</taxon>
        <taxon>Pseudomonadota</taxon>
        <taxon>Gammaproteobacteria</taxon>
        <taxon>Nevskiales</taxon>
        <taxon>Nevskiaceae</taxon>
        <taxon>Sinimarinibacterium</taxon>
    </lineage>
</organism>
<accession>A0A318E3Q2</accession>
<reference evidence="3 4" key="1">
    <citation type="submission" date="2018-04" db="EMBL/GenBank/DDBJ databases">
        <title>Genomic Encyclopedia of Type Strains, Phase IV (KMG-IV): sequencing the most valuable type-strain genomes for metagenomic binning, comparative biology and taxonomic classification.</title>
        <authorList>
            <person name="Goeker M."/>
        </authorList>
    </citation>
    <scope>NUCLEOTIDE SEQUENCE [LARGE SCALE GENOMIC DNA]</scope>
    <source>
        <strain evidence="3 4">DSM 104150</strain>
    </source>
</reference>
<dbReference type="InterPro" id="IPR051015">
    <property type="entry name" value="EvgA-like"/>
</dbReference>
<dbReference type="Proteomes" id="UP000248330">
    <property type="component" value="Unassembled WGS sequence"/>
</dbReference>
<name>A0A318E3Q2_9GAMM</name>
<feature type="modified residue" description="4-aspartylphosphate" evidence="1">
    <location>
        <position position="57"/>
    </location>
</feature>
<dbReference type="AlphaFoldDB" id="A0A318E3Q2"/>
<dbReference type="InterPro" id="IPR001789">
    <property type="entry name" value="Sig_transdc_resp-reg_receiver"/>
</dbReference>
<dbReference type="SMART" id="SM00448">
    <property type="entry name" value="REC"/>
    <property type="match status" value="1"/>
</dbReference>
<keyword evidence="4" id="KW-1185">Reference proteome</keyword>
<proteinExistence type="predicted"/>
<dbReference type="PANTHER" id="PTHR45566">
    <property type="entry name" value="HTH-TYPE TRANSCRIPTIONAL REGULATOR YHJB-RELATED"/>
    <property type="match status" value="1"/>
</dbReference>
<dbReference type="RefSeq" id="WP_110266136.1">
    <property type="nucleotide sequence ID" value="NZ_CAKZQT010000001.1"/>
</dbReference>
<dbReference type="GO" id="GO:0000160">
    <property type="term" value="P:phosphorelay signal transduction system"/>
    <property type="evidence" value="ECO:0007669"/>
    <property type="project" value="InterPro"/>
</dbReference>
<comment type="caution">
    <text evidence="3">The sequence shown here is derived from an EMBL/GenBank/DDBJ whole genome shotgun (WGS) entry which is preliminary data.</text>
</comment>
<feature type="domain" description="Response regulatory" evidence="2">
    <location>
        <begin position="5"/>
        <end position="122"/>
    </location>
</feature>
<evidence type="ECO:0000259" key="2">
    <source>
        <dbReference type="PROSITE" id="PS50110"/>
    </source>
</evidence>
<keyword evidence="3" id="KW-0238">DNA-binding</keyword>
<dbReference type="Gene3D" id="3.40.50.2300">
    <property type="match status" value="1"/>
</dbReference>
<dbReference type="CDD" id="cd17535">
    <property type="entry name" value="REC_NarL-like"/>
    <property type="match status" value="1"/>
</dbReference>
<gene>
    <name evidence="3" type="ORF">C8D93_109131</name>
</gene>
<dbReference type="InterPro" id="IPR011006">
    <property type="entry name" value="CheY-like_superfamily"/>
</dbReference>
<dbReference type="SUPFAM" id="SSF52172">
    <property type="entry name" value="CheY-like"/>
    <property type="match status" value="1"/>
</dbReference>
<sequence length="189" mass="20391">MPSITVWIVDDLPQTRAWLRGAVTAAFDDPLILDAGSLAAARRLRQAHGWPDLALIDLHLPDGRGTELIAELHRTRPDVAILVPTIFDDDAHLYDAMRTGAGGHLLKDQPVETLATALRANAAGAPPPLSPSLARRLLRELEAIDAPPPDTVRRYLQQRARGLTAAEATELSGIDGAALHRALAPLRQN</sequence>
<dbReference type="Pfam" id="PF00072">
    <property type="entry name" value="Response_reg"/>
    <property type="match status" value="1"/>
</dbReference>
<evidence type="ECO:0000313" key="3">
    <source>
        <dbReference type="EMBL" id="PXV65752.1"/>
    </source>
</evidence>
<evidence type="ECO:0000256" key="1">
    <source>
        <dbReference type="PROSITE-ProRule" id="PRU00169"/>
    </source>
</evidence>